<proteinExistence type="inferred from homology"/>
<evidence type="ECO:0000313" key="11">
    <source>
        <dbReference type="EMBL" id="RKO26841.1"/>
    </source>
</evidence>
<comment type="caution">
    <text evidence="11">The sequence shown here is derived from an EMBL/GenBank/DDBJ whole genome shotgun (WGS) entry which is preliminary data.</text>
</comment>
<dbReference type="PRINTS" id="PR00783">
    <property type="entry name" value="MINTRINSICP"/>
</dbReference>
<dbReference type="PROSITE" id="PS00221">
    <property type="entry name" value="MIP"/>
    <property type="match status" value="1"/>
</dbReference>
<comment type="similarity">
    <text evidence="2 8">Belongs to the MIP/aquaporin (TC 1.A.8) family.</text>
</comment>
<evidence type="ECO:0000256" key="5">
    <source>
        <dbReference type="ARBA" id="ARBA00022692"/>
    </source>
</evidence>
<keyword evidence="6 10" id="KW-1133">Transmembrane helix</keyword>
<keyword evidence="7 10" id="KW-0472">Membrane</keyword>
<feature type="transmembrane region" description="Helical" evidence="10">
    <location>
        <begin position="147"/>
        <end position="171"/>
    </location>
</feature>
<keyword evidence="5 8" id="KW-0812">Transmembrane</keyword>
<comment type="subcellular location">
    <subcellularLocation>
        <location evidence="1">Cell membrane</location>
        <topology evidence="1">Multi-pass membrane protein</topology>
    </subcellularLocation>
</comment>
<dbReference type="Proteomes" id="UP000273159">
    <property type="component" value="Unassembled WGS sequence"/>
</dbReference>
<feature type="transmembrane region" description="Helical" evidence="10">
    <location>
        <begin position="97"/>
        <end position="122"/>
    </location>
</feature>
<evidence type="ECO:0000256" key="1">
    <source>
        <dbReference type="ARBA" id="ARBA00004651"/>
    </source>
</evidence>
<feature type="compositionally biased region" description="Basic and acidic residues" evidence="9">
    <location>
        <begin position="1"/>
        <end position="10"/>
    </location>
</feature>
<feature type="transmembrane region" description="Helical" evidence="10">
    <location>
        <begin position="28"/>
        <end position="50"/>
    </location>
</feature>
<evidence type="ECO:0000256" key="8">
    <source>
        <dbReference type="RuleBase" id="RU000477"/>
    </source>
</evidence>
<feature type="transmembrane region" description="Helical" evidence="10">
    <location>
        <begin position="240"/>
        <end position="263"/>
    </location>
</feature>
<evidence type="ECO:0000313" key="12">
    <source>
        <dbReference type="Proteomes" id="UP000273159"/>
    </source>
</evidence>
<dbReference type="InterPro" id="IPR022357">
    <property type="entry name" value="MIP_CS"/>
</dbReference>
<dbReference type="Pfam" id="PF00230">
    <property type="entry name" value="MIP"/>
    <property type="match status" value="1"/>
</dbReference>
<dbReference type="PANTHER" id="PTHR19139">
    <property type="entry name" value="AQUAPORIN TRANSPORTER"/>
    <property type="match status" value="1"/>
</dbReference>
<dbReference type="PANTHER" id="PTHR19139:SF199">
    <property type="entry name" value="MIP17260P"/>
    <property type="match status" value="1"/>
</dbReference>
<evidence type="ECO:0000256" key="6">
    <source>
        <dbReference type="ARBA" id="ARBA00022989"/>
    </source>
</evidence>
<feature type="transmembrane region" description="Helical" evidence="10">
    <location>
        <begin position="200"/>
        <end position="220"/>
    </location>
</feature>
<dbReference type="GO" id="GO:0005886">
    <property type="term" value="C:plasma membrane"/>
    <property type="evidence" value="ECO:0007669"/>
    <property type="project" value="UniProtKB-SubCell"/>
</dbReference>
<reference evidence="11 12" key="1">
    <citation type="submission" date="2018-10" db="EMBL/GenBank/DDBJ databases">
        <title>Genome-guide identification and characterization of bacteria that degrade polycyclic aromatic hydrocarbons and resist hexavalent chromium simultaneously.</title>
        <authorList>
            <person name="Feng H."/>
        </authorList>
    </citation>
    <scope>NUCLEOTIDE SEQUENCE [LARGE SCALE GENOMIC DNA]</scope>
    <source>
        <strain evidence="11 12">J015</strain>
    </source>
</reference>
<evidence type="ECO:0000256" key="4">
    <source>
        <dbReference type="ARBA" id="ARBA00022475"/>
    </source>
</evidence>
<accession>A0A3B0FYV8</accession>
<dbReference type="RefSeq" id="WP_120691545.1">
    <property type="nucleotide sequence ID" value="NZ_RBNH01000002.1"/>
</dbReference>
<feature type="region of interest" description="Disordered" evidence="9">
    <location>
        <begin position="274"/>
        <end position="324"/>
    </location>
</feature>
<name>A0A3B0FYV8_PSEPS</name>
<gene>
    <name evidence="11" type="ORF">D7Z96_03460</name>
</gene>
<dbReference type="Gene3D" id="1.20.1080.10">
    <property type="entry name" value="Glycerol uptake facilitator protein"/>
    <property type="match status" value="1"/>
</dbReference>
<feature type="region of interest" description="Disordered" evidence="9">
    <location>
        <begin position="1"/>
        <end position="21"/>
    </location>
</feature>
<organism evidence="11 12">
    <name type="scientific">Pseudarthrobacter phenanthrenivorans</name>
    <name type="common">Arthrobacter phenanthrenivorans</name>
    <dbReference type="NCBI Taxonomy" id="361575"/>
    <lineage>
        <taxon>Bacteria</taxon>
        <taxon>Bacillati</taxon>
        <taxon>Actinomycetota</taxon>
        <taxon>Actinomycetes</taxon>
        <taxon>Micrococcales</taxon>
        <taxon>Micrococcaceae</taxon>
        <taxon>Pseudarthrobacter</taxon>
    </lineage>
</organism>
<dbReference type="SUPFAM" id="SSF81338">
    <property type="entry name" value="Aquaporin-like"/>
    <property type="match status" value="1"/>
</dbReference>
<protein>
    <submittedName>
        <fullName evidence="11">Porin</fullName>
    </submittedName>
</protein>
<evidence type="ECO:0000256" key="2">
    <source>
        <dbReference type="ARBA" id="ARBA00006175"/>
    </source>
</evidence>
<keyword evidence="3 8" id="KW-0813">Transport</keyword>
<dbReference type="GO" id="GO:0015250">
    <property type="term" value="F:water channel activity"/>
    <property type="evidence" value="ECO:0007669"/>
    <property type="project" value="TreeGrafter"/>
</dbReference>
<dbReference type="EMBL" id="RBNH01000002">
    <property type="protein sequence ID" value="RKO26841.1"/>
    <property type="molecule type" value="Genomic_DNA"/>
</dbReference>
<evidence type="ECO:0000256" key="10">
    <source>
        <dbReference type="SAM" id="Phobius"/>
    </source>
</evidence>
<feature type="compositionally biased region" description="Basic and acidic residues" evidence="9">
    <location>
        <begin position="296"/>
        <end position="324"/>
    </location>
</feature>
<sequence length="324" mass="32044">MSTHAPDHVDTLPGHTAEPHRPGLLPRLGAEAFGTLIIVVAGLGVPLFTIPDSSPLPAALAAGLAVTAAMLAFAHVSGGHFNPAITVGHLLAGRIRAGAAAAYIAAQLAGGLAGALALFGILRTLPGIADSRTAFDTVTAGFAEHSIIQAPLAAVLLLEMLGAAIIVAVFLGSARSDAASGAGNHVYSGTEIAPHSGSRAGTAVAVGLTFAVLLQLGQSVGNLPFNPARAVSSAVFSSGWAAAQLWVFLAAPLVGAAIAGLVFRSFGAGAAGRHAPGLAGESTEGEANSPEQAADGDERAAAGADGPKEARASEAQEFFDGKGR</sequence>
<evidence type="ECO:0000256" key="3">
    <source>
        <dbReference type="ARBA" id="ARBA00022448"/>
    </source>
</evidence>
<dbReference type="InterPro" id="IPR000425">
    <property type="entry name" value="MIP"/>
</dbReference>
<keyword evidence="4" id="KW-1003">Cell membrane</keyword>
<reference evidence="12" key="2">
    <citation type="submission" date="2018-10" db="EMBL/GenBank/DDBJ databases">
        <authorList>
            <person name="Wang Y."/>
            <person name="Wang J."/>
            <person name="Yang X."/>
            <person name="Wang Z."/>
            <person name="Huang Y."/>
        </authorList>
    </citation>
    <scope>NUCLEOTIDE SEQUENCE [LARGE SCALE GENOMIC DNA]</scope>
    <source>
        <strain evidence="12">J015</strain>
    </source>
</reference>
<dbReference type="InterPro" id="IPR034294">
    <property type="entry name" value="Aquaporin_transptr"/>
</dbReference>
<feature type="transmembrane region" description="Helical" evidence="10">
    <location>
        <begin position="56"/>
        <end position="76"/>
    </location>
</feature>
<dbReference type="AlphaFoldDB" id="A0A3B0FYV8"/>
<evidence type="ECO:0000256" key="7">
    <source>
        <dbReference type="ARBA" id="ARBA00023136"/>
    </source>
</evidence>
<evidence type="ECO:0000256" key="9">
    <source>
        <dbReference type="SAM" id="MobiDB-lite"/>
    </source>
</evidence>
<dbReference type="InterPro" id="IPR023271">
    <property type="entry name" value="Aquaporin-like"/>
</dbReference>